<dbReference type="Pfam" id="PF17655">
    <property type="entry name" value="IRK_C"/>
    <property type="match status" value="1"/>
</dbReference>
<evidence type="ECO:0000256" key="9">
    <source>
        <dbReference type="ARBA" id="ARBA00023136"/>
    </source>
</evidence>
<evidence type="ECO:0000259" key="13">
    <source>
        <dbReference type="Pfam" id="PF01007"/>
    </source>
</evidence>
<dbReference type="PANTHER" id="PTHR11767">
    <property type="entry name" value="INWARD RECTIFIER POTASSIUM CHANNEL"/>
    <property type="match status" value="1"/>
</dbReference>
<dbReference type="InterPro" id="IPR013518">
    <property type="entry name" value="K_chnl_inward-rec_Kir_cyto"/>
</dbReference>
<keyword evidence="4 11" id="KW-0812">Transmembrane</keyword>
<dbReference type="SUPFAM" id="SSF81296">
    <property type="entry name" value="E set domains"/>
    <property type="match status" value="1"/>
</dbReference>
<evidence type="ECO:0000256" key="11">
    <source>
        <dbReference type="RuleBase" id="RU003822"/>
    </source>
</evidence>
<name>A0A7E6EI75_9MOLL</name>
<gene>
    <name evidence="16" type="primary">LOC118761297</name>
</gene>
<sequence>MTVTEAILNYKNEFNVDPTQDWARSDIRLVEKNGEFKFNISASRKKRFFKDFVTTLLMLNWLEFFIFFLFLYVISCTIFAVIWYILVLNQDHVNKKDCVYNLNTFLGAMIFSMVTQSTVGYGDMYISSDCYVSGIVLTLQTLIGIYLEAITLGLAFKKISTPLSRAKTWIFSKKAVICQRNGEKYLICRILNIQKSQLIASNVKMFFVCSRMTVEGEIIPFYFKRLAINFDSSLSDSGWPITVTHLINENSPLCKYDQNSFIFEGCEIIVIVTGISESSGHSVKSRTSYKSNEVLWNHKFANIFSLSGNDWEINIEHFHKTIAQEKTRHEFNQ</sequence>
<keyword evidence="8 11" id="KW-0406">Ion transport</keyword>
<dbReference type="KEGG" id="osn:118761297"/>
<dbReference type="InterPro" id="IPR040445">
    <property type="entry name" value="Kir_TM"/>
</dbReference>
<keyword evidence="9 12" id="KW-0472">Membrane</keyword>
<dbReference type="GO" id="GO:0034765">
    <property type="term" value="P:regulation of monoatomic ion transmembrane transport"/>
    <property type="evidence" value="ECO:0007669"/>
    <property type="project" value="TreeGrafter"/>
</dbReference>
<evidence type="ECO:0000313" key="16">
    <source>
        <dbReference type="RefSeq" id="XP_036354979.1"/>
    </source>
</evidence>
<feature type="transmembrane region" description="Helical" evidence="12">
    <location>
        <begin position="98"/>
        <end position="119"/>
    </location>
</feature>
<keyword evidence="7 12" id="KW-1133">Transmembrane helix</keyword>
<dbReference type="GO" id="GO:1990573">
    <property type="term" value="P:potassium ion import across plasma membrane"/>
    <property type="evidence" value="ECO:0007669"/>
    <property type="project" value="TreeGrafter"/>
</dbReference>
<keyword evidence="10 11" id="KW-0407">Ion channel</keyword>
<dbReference type="GO" id="GO:0005886">
    <property type="term" value="C:plasma membrane"/>
    <property type="evidence" value="ECO:0007669"/>
    <property type="project" value="TreeGrafter"/>
</dbReference>
<evidence type="ECO:0000259" key="14">
    <source>
        <dbReference type="Pfam" id="PF17655"/>
    </source>
</evidence>
<dbReference type="GO" id="GO:0034702">
    <property type="term" value="C:monoatomic ion channel complex"/>
    <property type="evidence" value="ECO:0007669"/>
    <property type="project" value="UniProtKB-KW"/>
</dbReference>
<feature type="domain" description="Potassium channel inwardly rectifying transmembrane" evidence="13">
    <location>
        <begin position="30"/>
        <end position="162"/>
    </location>
</feature>
<dbReference type="Proteomes" id="UP000515154">
    <property type="component" value="Unplaced"/>
</dbReference>
<dbReference type="AlphaFoldDB" id="A0A7E6EI75"/>
<proteinExistence type="inferred from homology"/>
<evidence type="ECO:0000256" key="3">
    <source>
        <dbReference type="ARBA" id="ARBA00022538"/>
    </source>
</evidence>
<feature type="transmembrane region" description="Helical" evidence="12">
    <location>
        <begin position="64"/>
        <end position="86"/>
    </location>
</feature>
<comment type="similarity">
    <text evidence="11">Belongs to the inward rectifier-type potassium channel (TC 1.A.2.1) family.</text>
</comment>
<accession>A0A7E6EI75</accession>
<dbReference type="InterPro" id="IPR041647">
    <property type="entry name" value="IRK_C"/>
</dbReference>
<dbReference type="Pfam" id="PF01007">
    <property type="entry name" value="IRK"/>
    <property type="match status" value="1"/>
</dbReference>
<dbReference type="PANTHER" id="PTHR11767:SF102">
    <property type="entry name" value="INWARDLY RECTIFYING POTASSIUM CHANNEL 1, ISOFORM F"/>
    <property type="match status" value="1"/>
</dbReference>
<dbReference type="InterPro" id="IPR014756">
    <property type="entry name" value="Ig_E-set"/>
</dbReference>
<evidence type="ECO:0000256" key="5">
    <source>
        <dbReference type="ARBA" id="ARBA00022882"/>
    </source>
</evidence>
<evidence type="ECO:0000256" key="1">
    <source>
        <dbReference type="ARBA" id="ARBA00004141"/>
    </source>
</evidence>
<keyword evidence="5 11" id="KW-0851">Voltage-gated channel</keyword>
<dbReference type="Gene3D" id="2.60.40.1400">
    <property type="entry name" value="G protein-activated inward rectifier potassium channel 1"/>
    <property type="match status" value="1"/>
</dbReference>
<evidence type="ECO:0000313" key="15">
    <source>
        <dbReference type="Proteomes" id="UP000515154"/>
    </source>
</evidence>
<evidence type="ECO:0000256" key="12">
    <source>
        <dbReference type="SAM" id="Phobius"/>
    </source>
</evidence>
<evidence type="ECO:0000256" key="4">
    <source>
        <dbReference type="ARBA" id="ARBA00022692"/>
    </source>
</evidence>
<comment type="subcellular location">
    <subcellularLocation>
        <location evidence="1 11">Membrane</location>
        <topology evidence="1 11">Multi-pass membrane protein</topology>
    </subcellularLocation>
</comment>
<dbReference type="GO" id="GO:0005242">
    <property type="term" value="F:inward rectifier potassium channel activity"/>
    <property type="evidence" value="ECO:0007669"/>
    <property type="project" value="InterPro"/>
</dbReference>
<dbReference type="RefSeq" id="XP_036354979.1">
    <property type="nucleotide sequence ID" value="XM_036499086.1"/>
</dbReference>
<evidence type="ECO:0000256" key="2">
    <source>
        <dbReference type="ARBA" id="ARBA00022448"/>
    </source>
</evidence>
<keyword evidence="15" id="KW-1185">Reference proteome</keyword>
<organism evidence="15 16">
    <name type="scientific">Octopus sinensis</name>
    <name type="common">East Asian common octopus</name>
    <dbReference type="NCBI Taxonomy" id="2607531"/>
    <lineage>
        <taxon>Eukaryota</taxon>
        <taxon>Metazoa</taxon>
        <taxon>Spiralia</taxon>
        <taxon>Lophotrochozoa</taxon>
        <taxon>Mollusca</taxon>
        <taxon>Cephalopoda</taxon>
        <taxon>Coleoidea</taxon>
        <taxon>Octopodiformes</taxon>
        <taxon>Octopoda</taxon>
        <taxon>Incirrata</taxon>
        <taxon>Octopodidae</taxon>
        <taxon>Octopus</taxon>
    </lineage>
</organism>
<evidence type="ECO:0000256" key="7">
    <source>
        <dbReference type="ARBA" id="ARBA00022989"/>
    </source>
</evidence>
<dbReference type="InterPro" id="IPR016449">
    <property type="entry name" value="K_chnl_inward-rec_Kir"/>
</dbReference>
<dbReference type="Gene3D" id="1.10.287.70">
    <property type="match status" value="1"/>
</dbReference>
<feature type="domain" description="Inward rectifier potassium channel C-terminal" evidence="14">
    <location>
        <begin position="170"/>
        <end position="325"/>
    </location>
</feature>
<keyword evidence="2 11" id="KW-0813">Transport</keyword>
<evidence type="ECO:0000256" key="10">
    <source>
        <dbReference type="ARBA" id="ARBA00023303"/>
    </source>
</evidence>
<reference evidence="16" key="1">
    <citation type="submission" date="2025-08" db="UniProtKB">
        <authorList>
            <consortium name="RefSeq"/>
        </authorList>
    </citation>
    <scope>IDENTIFICATION</scope>
</reference>
<evidence type="ECO:0000256" key="6">
    <source>
        <dbReference type="ARBA" id="ARBA00022958"/>
    </source>
</evidence>
<dbReference type="PRINTS" id="PR01320">
    <property type="entry name" value="KIRCHANNEL"/>
</dbReference>
<evidence type="ECO:0000256" key="8">
    <source>
        <dbReference type="ARBA" id="ARBA00023065"/>
    </source>
</evidence>
<keyword evidence="6 11" id="KW-0630">Potassium</keyword>
<dbReference type="SUPFAM" id="SSF81324">
    <property type="entry name" value="Voltage-gated potassium channels"/>
    <property type="match status" value="1"/>
</dbReference>
<keyword evidence="3 11" id="KW-0633">Potassium transport</keyword>
<protein>
    <submittedName>
        <fullName evidence="16">Inward rectifier potassium channel irk-1-like</fullName>
    </submittedName>
</protein>
<feature type="transmembrane region" description="Helical" evidence="12">
    <location>
        <begin position="131"/>
        <end position="156"/>
    </location>
</feature>